<protein>
    <recommendedName>
        <fullName evidence="6">Protein kinase domain-containing protein</fullName>
    </recommendedName>
</protein>
<evidence type="ECO:0000313" key="7">
    <source>
        <dbReference type="EMBL" id="KAG0311082.1"/>
    </source>
</evidence>
<keyword evidence="2" id="KW-0547">Nucleotide-binding</keyword>
<evidence type="ECO:0000259" key="6">
    <source>
        <dbReference type="PROSITE" id="PS50011"/>
    </source>
</evidence>
<feature type="transmembrane region" description="Helical" evidence="5">
    <location>
        <begin position="328"/>
        <end position="350"/>
    </location>
</feature>
<keyword evidence="5" id="KW-0812">Transmembrane</keyword>
<evidence type="ECO:0000256" key="4">
    <source>
        <dbReference type="SAM" id="MobiDB-lite"/>
    </source>
</evidence>
<keyword evidence="1" id="KW-0808">Transferase</keyword>
<dbReference type="Proteomes" id="UP000823405">
    <property type="component" value="Unassembled WGS sequence"/>
</dbReference>
<feature type="domain" description="Protein kinase" evidence="6">
    <location>
        <begin position="461"/>
        <end position="853"/>
    </location>
</feature>
<dbReference type="Pfam" id="PF00069">
    <property type="entry name" value="Pkinase"/>
    <property type="match status" value="1"/>
</dbReference>
<keyword evidence="8" id="KW-1185">Reference proteome</keyword>
<dbReference type="PROSITE" id="PS50011">
    <property type="entry name" value="PROTEIN_KINASE_DOM"/>
    <property type="match status" value="1"/>
</dbReference>
<comment type="caution">
    <text evidence="7">The sequence shown here is derived from an EMBL/GenBank/DDBJ whole genome shotgun (WGS) entry which is preliminary data.</text>
</comment>
<keyword evidence="1" id="KW-0418">Kinase</keyword>
<sequence length="853" mass="92998">MSVFASPESALALELKDSTITTCAGPTGAWTVGVSNNNDNMLTFVHSTGIVVPTQRRLTPNFKGGNCFEFENTVYYISDEATGNIAIRAPNPNYMWVDYPLAKAANASKNPIKQAAFERNSTAVGLGPNNSVTFIAVTKQNITLWAPGDESHTGVANLSDLILMASDSGPLQMTDILGMVLSGNTIFIHYGLSKPRLAAVSISLGGSQTLSPVDVGATMKLVPVLNNNGVALVNLIRQAADPVEVVYYNPDLTRSPPNSYPIPPGASFQKDLFIVDPKAIHIVTKDGLAPPLTPGDSTKSALPPPSTPSIGALPSTPDSKPKAAANHLPSIIGGVVGALALAAIAAFLIIRRKRTRRGGSGNTTGRSLFSKKQQDLFPLKADDTLVPLGLYNQERNETIPVEAALAHHRHDKHTPQGLHHSISVSSVTSRFPRHSAKSGKLFEEKIQLQVIRYEVPDAHLMAPHGTIGRLVLGTYHIISDPKSARSLKPQCKNNQGLARSGTVVVRKSRASMLSGRNSPLVEMAEESSMLLTDAENQHTFEGATLKWYMTEIHWKREAALLKRLKSPIFVMELLESYCIPALQNRAFTYPFVNAMGGRTSLLSDLSPVRNAQHTRAILRSISAAVEWCHRHGVVHLNIQPGSFFLEDDIDPRTEDASWKLWDFTCARYIGERIGPFGGSGETATPSQYQPPANPSSYNSFPYMDQQQYDRQMDRIGGNPLPAAYTAPELLEAWRADDINFPVEANMDTWSLGCLYYEILTGNPLFPTETEAWGLVGGWEQTGLWSSKTFCVPYPPSPSAEGSAPPTNESETNSPYERSQTLDPSGSIAKLLRDMMTTQPEERVSLETIMERIY</sequence>
<dbReference type="InterPro" id="IPR011009">
    <property type="entry name" value="Kinase-like_dom_sf"/>
</dbReference>
<proteinExistence type="predicted"/>
<feature type="compositionally biased region" description="Polar residues" evidence="4">
    <location>
        <begin position="806"/>
        <end position="822"/>
    </location>
</feature>
<dbReference type="InterPro" id="IPR050117">
    <property type="entry name" value="MAPK"/>
</dbReference>
<dbReference type="AlphaFoldDB" id="A0A9P6R231"/>
<dbReference type="PANTHER" id="PTHR24055">
    <property type="entry name" value="MITOGEN-ACTIVATED PROTEIN KINASE"/>
    <property type="match status" value="1"/>
</dbReference>
<evidence type="ECO:0000256" key="2">
    <source>
        <dbReference type="ARBA" id="ARBA00022741"/>
    </source>
</evidence>
<feature type="region of interest" description="Disordered" evidence="4">
    <location>
        <begin position="795"/>
        <end position="822"/>
    </location>
</feature>
<dbReference type="OrthoDB" id="2449239at2759"/>
<evidence type="ECO:0000256" key="3">
    <source>
        <dbReference type="ARBA" id="ARBA00022840"/>
    </source>
</evidence>
<dbReference type="InterPro" id="IPR000719">
    <property type="entry name" value="Prot_kinase_dom"/>
</dbReference>
<keyword evidence="1" id="KW-0723">Serine/threonine-protein kinase</keyword>
<keyword evidence="3" id="KW-0067">ATP-binding</keyword>
<reference evidence="7" key="1">
    <citation type="journal article" date="2020" name="Fungal Divers.">
        <title>Resolving the Mortierellaceae phylogeny through synthesis of multi-gene phylogenetics and phylogenomics.</title>
        <authorList>
            <person name="Vandepol N."/>
            <person name="Liber J."/>
            <person name="Desiro A."/>
            <person name="Na H."/>
            <person name="Kennedy M."/>
            <person name="Barry K."/>
            <person name="Grigoriev I.V."/>
            <person name="Miller A.N."/>
            <person name="O'Donnell K."/>
            <person name="Stajich J.E."/>
            <person name="Bonito G."/>
        </authorList>
    </citation>
    <scope>NUCLEOTIDE SEQUENCE</scope>
    <source>
        <strain evidence="7">NVP60</strain>
    </source>
</reference>
<keyword evidence="5" id="KW-0472">Membrane</keyword>
<name>A0A9P6R231_9FUNG</name>
<evidence type="ECO:0000256" key="1">
    <source>
        <dbReference type="ARBA" id="ARBA00022527"/>
    </source>
</evidence>
<dbReference type="SUPFAM" id="SSF56112">
    <property type="entry name" value="Protein kinase-like (PK-like)"/>
    <property type="match status" value="1"/>
</dbReference>
<dbReference type="GO" id="GO:0004674">
    <property type="term" value="F:protein serine/threonine kinase activity"/>
    <property type="evidence" value="ECO:0007669"/>
    <property type="project" value="UniProtKB-KW"/>
</dbReference>
<dbReference type="GO" id="GO:0005524">
    <property type="term" value="F:ATP binding"/>
    <property type="evidence" value="ECO:0007669"/>
    <property type="project" value="UniProtKB-KW"/>
</dbReference>
<gene>
    <name evidence="7" type="ORF">BGZ97_012090</name>
</gene>
<dbReference type="Gene3D" id="1.10.510.10">
    <property type="entry name" value="Transferase(Phosphotransferase) domain 1"/>
    <property type="match status" value="1"/>
</dbReference>
<dbReference type="EMBL" id="JAAAIN010000758">
    <property type="protein sequence ID" value="KAG0311082.1"/>
    <property type="molecule type" value="Genomic_DNA"/>
</dbReference>
<accession>A0A9P6R231</accession>
<dbReference type="SMART" id="SM00220">
    <property type="entry name" value="S_TKc"/>
    <property type="match status" value="1"/>
</dbReference>
<feature type="region of interest" description="Disordered" evidence="4">
    <location>
        <begin position="291"/>
        <end position="323"/>
    </location>
</feature>
<evidence type="ECO:0000313" key="8">
    <source>
        <dbReference type="Proteomes" id="UP000823405"/>
    </source>
</evidence>
<organism evidence="7 8">
    <name type="scientific">Linnemannia gamsii</name>
    <dbReference type="NCBI Taxonomy" id="64522"/>
    <lineage>
        <taxon>Eukaryota</taxon>
        <taxon>Fungi</taxon>
        <taxon>Fungi incertae sedis</taxon>
        <taxon>Mucoromycota</taxon>
        <taxon>Mortierellomycotina</taxon>
        <taxon>Mortierellomycetes</taxon>
        <taxon>Mortierellales</taxon>
        <taxon>Mortierellaceae</taxon>
        <taxon>Linnemannia</taxon>
    </lineage>
</organism>
<evidence type="ECO:0000256" key="5">
    <source>
        <dbReference type="SAM" id="Phobius"/>
    </source>
</evidence>
<keyword evidence="5" id="KW-1133">Transmembrane helix</keyword>